<evidence type="ECO:0000313" key="7">
    <source>
        <dbReference type="EMBL" id="SIT21302.1"/>
    </source>
</evidence>
<dbReference type="FunFam" id="2.60.40.10:FF:000791">
    <property type="entry name" value="Two-component system sensor histidine kinase/response regulator"/>
    <property type="match status" value="1"/>
</dbReference>
<dbReference type="PROSITE" id="PS50109">
    <property type="entry name" value="HIS_KIN"/>
    <property type="match status" value="1"/>
</dbReference>
<keyword evidence="4" id="KW-0812">Transmembrane</keyword>
<reference evidence="8" key="1">
    <citation type="submission" date="2017-01" db="EMBL/GenBank/DDBJ databases">
        <authorList>
            <person name="Varghese N."/>
            <person name="Submissions S."/>
        </authorList>
    </citation>
    <scope>NUCLEOTIDE SEQUENCE [LARGE SCALE GENOMIC DNA]</scope>
    <source>
        <strain evidence="8">DSM 21054</strain>
    </source>
</reference>
<dbReference type="Gene3D" id="3.30.565.10">
    <property type="entry name" value="Histidine kinase-like ATPase, C-terminal domain"/>
    <property type="match status" value="1"/>
</dbReference>
<dbReference type="InterPro" id="IPR036097">
    <property type="entry name" value="HisK_dim/P_sf"/>
</dbReference>
<dbReference type="InterPro" id="IPR015943">
    <property type="entry name" value="WD40/YVTN_repeat-like_dom_sf"/>
</dbReference>
<dbReference type="RefSeq" id="WP_096510808.1">
    <property type="nucleotide sequence ID" value="NZ_AP017422.1"/>
</dbReference>
<dbReference type="PANTHER" id="PTHR43547:SF2">
    <property type="entry name" value="HYBRID SIGNAL TRANSDUCTION HISTIDINE KINASE C"/>
    <property type="match status" value="1"/>
</dbReference>
<dbReference type="Pfam" id="PF07494">
    <property type="entry name" value="Reg_prop"/>
    <property type="match status" value="4"/>
</dbReference>
<feature type="transmembrane region" description="Helical" evidence="4">
    <location>
        <begin position="777"/>
        <end position="797"/>
    </location>
</feature>
<sequence length="1053" mass="119509">MKQQQYICLVAMLLSAVFCTAQQYNFKHYQVENGLSNNAVICMLQDSSHYMWMGTKDGLNRFDGYRFKVFRHNVKSNTSIGSNFIHCLQEDKRGILWIGTDKGIYRYNAILESFELLSTQITGVISEIKSDTANNLWFLMNKTLYQFQPAQYKLVWFDPERFGFFTSFTILPNGYLCLGTPEGMAKLYHPTQRTISSIDMFAHSQPVNSHWIERIYHINNNTIFIGTSNQGAKLLSLDTRTYTDILTRGNNTDLFVRNFLQVSDSTVWIASESGILVYNLRSQHFTPLQKAYNNPFSLSDNAVYSFCKDKEGGIWAGTYFGGANYCAMLDAPFQKLFPMPNQNSLSGNVVREITADAYHHIWIGTEDAGLNRLDRTTGKLTSYQPDGRKGSIAYTNIHGLLADSNRLWIGTFEHGLDVMDIPSERIVAHYSKDTETGSLQSNFIHCLTKTRQGDVLVGTTIGAYRFNRAAQQFIPLPFMPVNNWYSFIKETTDGTIWAATYGNGIRYYNPGSKQGGNITWRPGVAGSLPDNRVNSLFEDSRHRLWFATESGLCLWNSKDSSFRIYTVAEGLPADYTLSILEDGKQNIWVSTSKGLAMLSATTGQFTVYTTANGLLSDQFNFNSAYKDNNGTMYMGSVKGLMLFQPDAFTDNPYVPPVFITGIQVFNQELQIGEKNSPLQKSISYTSSIRLPYDQSTISIDFAALGFSAPEMIAYAYRMKGLEEDWVYLTKNRKAFFTRLKPGHYVFEVKAATSNGRWSHTPTSLEINILPPWWATNWAYFFYIVLSAAALVYILQLYHNYTEDKNKRKYEQLEAAKEKERFASQMEFYTNVAHEIKTPLSLIKGPLEKVMKKTGDNADIANYLGIMDRNTNRLIDLTNQLLDFRQTEINGFKLNFIQINISTLLAETFTSFRPIAEERGLRYHLQSPPNSIQAYIDTDVFKKIIYNLFSNAIKYAGKQVIVTLQPVQENDVFFTIHFQNDGFTIPEEMREKIFEPFFRIKETAGQQGSGIGLPLSRSLAQLHGGSIVVNTTASGGNVFSLQLPLHQQNETTPL</sequence>
<organism evidence="7 8">
    <name type="scientific">Filimonas lacunae</name>
    <dbReference type="NCBI Taxonomy" id="477680"/>
    <lineage>
        <taxon>Bacteria</taxon>
        <taxon>Pseudomonadati</taxon>
        <taxon>Bacteroidota</taxon>
        <taxon>Chitinophagia</taxon>
        <taxon>Chitinophagales</taxon>
        <taxon>Chitinophagaceae</taxon>
        <taxon>Filimonas</taxon>
    </lineage>
</organism>
<keyword evidence="7" id="KW-0808">Transferase</keyword>
<keyword evidence="5" id="KW-0732">Signal</keyword>
<feature type="chain" id="PRO_5030022772" description="histidine kinase" evidence="5">
    <location>
        <begin position="24"/>
        <end position="1053"/>
    </location>
</feature>
<dbReference type="Gene3D" id="1.10.287.130">
    <property type="match status" value="1"/>
</dbReference>
<dbReference type="CDD" id="cd00075">
    <property type="entry name" value="HATPase"/>
    <property type="match status" value="1"/>
</dbReference>
<dbReference type="EC" id="2.7.13.3" evidence="2"/>
<name>A0A173MCY1_9BACT</name>
<evidence type="ECO:0000256" key="5">
    <source>
        <dbReference type="SAM" id="SignalP"/>
    </source>
</evidence>
<dbReference type="SUPFAM" id="SSF55874">
    <property type="entry name" value="ATPase domain of HSP90 chaperone/DNA topoisomerase II/histidine kinase"/>
    <property type="match status" value="1"/>
</dbReference>
<keyword evidence="7" id="KW-0418">Kinase</keyword>
<gene>
    <name evidence="7" type="ORF">SAMN05421788_105131</name>
</gene>
<proteinExistence type="predicted"/>
<dbReference type="SUPFAM" id="SSF47384">
    <property type="entry name" value="Homodimeric domain of signal transducing histidine kinase"/>
    <property type="match status" value="1"/>
</dbReference>
<dbReference type="InterPro" id="IPR003594">
    <property type="entry name" value="HATPase_dom"/>
</dbReference>
<feature type="signal peptide" evidence="5">
    <location>
        <begin position="1"/>
        <end position="23"/>
    </location>
</feature>
<dbReference type="FunFam" id="1.10.287.130:FF:000045">
    <property type="entry name" value="Two-component system sensor histidine kinase/response regulator"/>
    <property type="match status" value="1"/>
</dbReference>
<dbReference type="InterPro" id="IPR004358">
    <property type="entry name" value="Sig_transdc_His_kin-like_C"/>
</dbReference>
<dbReference type="InterPro" id="IPR011110">
    <property type="entry name" value="Reg_prop"/>
</dbReference>
<dbReference type="SUPFAM" id="SSF63829">
    <property type="entry name" value="Calcium-dependent phosphotriesterase"/>
    <property type="match status" value="1"/>
</dbReference>
<dbReference type="InterPro" id="IPR013783">
    <property type="entry name" value="Ig-like_fold"/>
</dbReference>
<dbReference type="Pfam" id="PF02518">
    <property type="entry name" value="HATPase_c"/>
    <property type="match status" value="1"/>
</dbReference>
<protein>
    <recommendedName>
        <fullName evidence="2">histidine kinase</fullName>
        <ecNumber evidence="2">2.7.13.3</ecNumber>
    </recommendedName>
</protein>
<dbReference type="InterPro" id="IPR011123">
    <property type="entry name" value="Y_Y_Y"/>
</dbReference>
<dbReference type="EMBL" id="FTOR01000005">
    <property type="protein sequence ID" value="SIT21302.1"/>
    <property type="molecule type" value="Genomic_DNA"/>
</dbReference>
<dbReference type="InterPro" id="IPR003661">
    <property type="entry name" value="HisK_dim/P_dom"/>
</dbReference>
<feature type="domain" description="Histidine kinase" evidence="6">
    <location>
        <begin position="830"/>
        <end position="1046"/>
    </location>
</feature>
<keyword evidence="8" id="KW-1185">Reference proteome</keyword>
<dbReference type="OrthoDB" id="9809670at2"/>
<keyword evidence="4" id="KW-0472">Membrane</keyword>
<evidence type="ECO:0000256" key="2">
    <source>
        <dbReference type="ARBA" id="ARBA00012438"/>
    </source>
</evidence>
<dbReference type="PRINTS" id="PR00344">
    <property type="entry name" value="BCTRLSENSOR"/>
</dbReference>
<dbReference type="SMART" id="SM00387">
    <property type="entry name" value="HATPase_c"/>
    <property type="match status" value="1"/>
</dbReference>
<accession>A0A173MCY1</accession>
<evidence type="ECO:0000256" key="4">
    <source>
        <dbReference type="SAM" id="Phobius"/>
    </source>
</evidence>
<keyword evidence="4" id="KW-1133">Transmembrane helix</keyword>
<keyword evidence="3" id="KW-0597">Phosphoprotein</keyword>
<dbReference type="AlphaFoldDB" id="A0A173MCY1"/>
<dbReference type="PANTHER" id="PTHR43547">
    <property type="entry name" value="TWO-COMPONENT HISTIDINE KINASE"/>
    <property type="match status" value="1"/>
</dbReference>
<evidence type="ECO:0000256" key="1">
    <source>
        <dbReference type="ARBA" id="ARBA00000085"/>
    </source>
</evidence>
<dbReference type="STRING" id="477680.SAMN05421788_105131"/>
<dbReference type="Gene3D" id="2.130.10.10">
    <property type="entry name" value="YVTN repeat-like/Quinoprotein amine dehydrogenase"/>
    <property type="match status" value="2"/>
</dbReference>
<dbReference type="SMART" id="SM00388">
    <property type="entry name" value="HisKA"/>
    <property type="match status" value="1"/>
</dbReference>
<dbReference type="GO" id="GO:0000155">
    <property type="term" value="F:phosphorelay sensor kinase activity"/>
    <property type="evidence" value="ECO:0007669"/>
    <property type="project" value="InterPro"/>
</dbReference>
<evidence type="ECO:0000313" key="8">
    <source>
        <dbReference type="Proteomes" id="UP000186917"/>
    </source>
</evidence>
<dbReference type="Pfam" id="PF07495">
    <property type="entry name" value="Y_Y_Y"/>
    <property type="match status" value="1"/>
</dbReference>
<dbReference type="CDD" id="cd00082">
    <property type="entry name" value="HisKA"/>
    <property type="match status" value="1"/>
</dbReference>
<evidence type="ECO:0000259" key="6">
    <source>
        <dbReference type="PROSITE" id="PS50109"/>
    </source>
</evidence>
<dbReference type="KEGG" id="fln:FLA_1422"/>
<comment type="catalytic activity">
    <reaction evidence="1">
        <text>ATP + protein L-histidine = ADP + protein N-phospho-L-histidine.</text>
        <dbReference type="EC" id="2.7.13.3"/>
    </reaction>
</comment>
<dbReference type="Pfam" id="PF00512">
    <property type="entry name" value="HisKA"/>
    <property type="match status" value="1"/>
</dbReference>
<dbReference type="Proteomes" id="UP000186917">
    <property type="component" value="Unassembled WGS sequence"/>
</dbReference>
<dbReference type="InterPro" id="IPR005467">
    <property type="entry name" value="His_kinase_dom"/>
</dbReference>
<dbReference type="InterPro" id="IPR036890">
    <property type="entry name" value="HATPase_C_sf"/>
</dbReference>
<dbReference type="Gene3D" id="2.60.40.10">
    <property type="entry name" value="Immunoglobulins"/>
    <property type="match status" value="1"/>
</dbReference>
<dbReference type="InterPro" id="IPR011047">
    <property type="entry name" value="Quinoprotein_ADH-like_sf"/>
</dbReference>
<dbReference type="SUPFAM" id="SSF50998">
    <property type="entry name" value="Quinoprotein alcohol dehydrogenase-like"/>
    <property type="match status" value="1"/>
</dbReference>
<evidence type="ECO:0000256" key="3">
    <source>
        <dbReference type="ARBA" id="ARBA00022553"/>
    </source>
</evidence>